<gene>
    <name evidence="9" type="ORF">J2800_002984</name>
</gene>
<feature type="domain" description="Beta-mannosidase-like galactose-binding" evidence="8">
    <location>
        <begin position="101"/>
        <end position="200"/>
    </location>
</feature>
<dbReference type="PROSITE" id="PS00608">
    <property type="entry name" value="GLYCOSYL_HYDROL_F2_2"/>
    <property type="match status" value="1"/>
</dbReference>
<dbReference type="InterPro" id="IPR017853">
    <property type="entry name" value="GH"/>
</dbReference>
<evidence type="ECO:0000256" key="1">
    <source>
        <dbReference type="ARBA" id="ARBA00007401"/>
    </source>
</evidence>
<sequence>MSNMNLDRRRFLWASSAIALAGASPALGWAGVAVPERSYPRPQLKAPGERVSLDQGWRFHLGDVPFPKIRGHGWSYANAKAGNAQGAASFEYDDSDWRELDLPHDWVVEGPFDKDENLAQGYRPRGKAWYRRALRLDPADRGKHLSIEFGAIATQATVWFNGSVVAHNWSGYNALQIDLTPFARYGDELNSIAVRVDADLMEGWWYEGGGIYRHVWLTKRAAVHIADDGVHADPRRDAAGRWTLPVVATLGNIGSKAEAVEVEAQLVDPWGKVVGAGRVAAEVPSLDQAEARLVLEVASPRLWSVDDPALYTVRTRVWRGGQQVDEAITSTGFRTLRFDPDQGFFLNDQSLKIQGVCLHQDHAGVGVAVPDSLWDFRLRRIKAMGANAVRCAHNAPAPEMLQAADRLGVLILDENRNFNPSPDYMRQLEWLIRRDRNHPSVFLWSVFNEEPMQGTEAGYQMVRRMVAAVKRLDDSRPVTAAMNDGMFTPINVSQAVDVVGFNYQPDRYDRFHAEHPNLPMMSSEDTSAFMTRGEWFTDRARNILAENDEEPSSWGTTHRKGWEAIAKRPFVAGAFLWSGIDYRGEPTPFEWPSASSFFGAMDLCGFPKMAFFLHRAQWIKDRPLLDLAPHWTWPGKEGQPIKVMALTNAEAVELRLNGRLISRQAVDPFVMPSWTVPYAPGRLEAIGYVGGKPVSKAVVETAGPPVALRLTPDRTVLTGDGADAAPITVEALDKAGRPVPTANLPVTFEIANGRIIGLGNGDPNCHEPEKGNARSLFNGLAQVIVQSEQGSSGVMRLSASAPGLRSAQVQLTVQPGALLAEPRTSPVSILSDWRMSPMASTRPDPLAKPADNDMNSWTWAKPGTLQDADPGGGFVLYRLVFTPRAKVRRGGGKLVFGRLTGPAEVYVDGVKVAAKPDAAAGALTMALPAKDGERTVAVLMAVAPGQPFGMGAPVVVEEVG</sequence>
<dbReference type="RefSeq" id="WP_310032658.1">
    <property type="nucleotide sequence ID" value="NZ_JAVDRL010000008.1"/>
</dbReference>
<dbReference type="InterPro" id="IPR036156">
    <property type="entry name" value="Beta-gal/glucu_dom_sf"/>
</dbReference>
<dbReference type="InterPro" id="IPR013783">
    <property type="entry name" value="Ig-like_fold"/>
</dbReference>
<dbReference type="InterPro" id="IPR006311">
    <property type="entry name" value="TAT_signal"/>
</dbReference>
<dbReference type="InterPro" id="IPR023232">
    <property type="entry name" value="Glyco_hydro_2_AS"/>
</dbReference>
<evidence type="ECO:0000313" key="10">
    <source>
        <dbReference type="Proteomes" id="UP001262754"/>
    </source>
</evidence>
<dbReference type="EC" id="3.2.1.23" evidence="9"/>
<dbReference type="SUPFAM" id="SSF49785">
    <property type="entry name" value="Galactose-binding domain-like"/>
    <property type="match status" value="1"/>
</dbReference>
<evidence type="ECO:0000259" key="5">
    <source>
        <dbReference type="Pfam" id="PF02836"/>
    </source>
</evidence>
<dbReference type="Pfam" id="PF16355">
    <property type="entry name" value="DUF4982"/>
    <property type="match status" value="1"/>
</dbReference>
<dbReference type="Gene3D" id="2.60.40.10">
    <property type="entry name" value="Immunoglobulins"/>
    <property type="match status" value="3"/>
</dbReference>
<evidence type="ECO:0000259" key="4">
    <source>
        <dbReference type="Pfam" id="PF00703"/>
    </source>
</evidence>
<dbReference type="GO" id="GO:0004565">
    <property type="term" value="F:beta-galactosidase activity"/>
    <property type="evidence" value="ECO:0007669"/>
    <property type="project" value="UniProtKB-EC"/>
</dbReference>
<evidence type="ECO:0000313" key="9">
    <source>
        <dbReference type="EMBL" id="MDR6532228.1"/>
    </source>
</evidence>
<dbReference type="Pfam" id="PF22666">
    <property type="entry name" value="Glyco_hydro_2_N2"/>
    <property type="match status" value="1"/>
</dbReference>
<dbReference type="Gene3D" id="3.20.20.80">
    <property type="entry name" value="Glycosidases"/>
    <property type="match status" value="1"/>
</dbReference>
<proteinExistence type="inferred from homology"/>
<feature type="domain" description="Glycoside hydrolase family 2 catalytic" evidence="5">
    <location>
        <begin position="341"/>
        <end position="510"/>
    </location>
</feature>
<evidence type="ECO:0000259" key="7">
    <source>
        <dbReference type="Pfam" id="PF18565"/>
    </source>
</evidence>
<organism evidence="9 10">
    <name type="scientific">Caulobacter rhizosphaerae</name>
    <dbReference type="NCBI Taxonomy" id="2010972"/>
    <lineage>
        <taxon>Bacteria</taxon>
        <taxon>Pseudomonadati</taxon>
        <taxon>Pseudomonadota</taxon>
        <taxon>Alphaproteobacteria</taxon>
        <taxon>Caulobacterales</taxon>
        <taxon>Caulobacteraceae</taxon>
        <taxon>Caulobacter</taxon>
    </lineage>
</organism>
<dbReference type="PANTHER" id="PTHR42732:SF1">
    <property type="entry name" value="BETA-MANNOSIDASE"/>
    <property type="match status" value="1"/>
</dbReference>
<dbReference type="Pfam" id="PF18565">
    <property type="entry name" value="Glyco_hydro2_C5"/>
    <property type="match status" value="1"/>
</dbReference>
<name>A0ABU1N1L9_9CAUL</name>
<comment type="caution">
    <text evidence="9">The sequence shown here is derived from an EMBL/GenBank/DDBJ whole genome shotgun (WGS) entry which is preliminary data.</text>
</comment>
<keyword evidence="10" id="KW-1185">Reference proteome</keyword>
<dbReference type="InterPro" id="IPR006101">
    <property type="entry name" value="Glyco_hydro_2"/>
</dbReference>
<dbReference type="InterPro" id="IPR032311">
    <property type="entry name" value="DUF4982"/>
</dbReference>
<dbReference type="InterPro" id="IPR054593">
    <property type="entry name" value="Beta-mannosidase-like_N2"/>
</dbReference>
<dbReference type="PANTHER" id="PTHR42732">
    <property type="entry name" value="BETA-GALACTOSIDASE"/>
    <property type="match status" value="1"/>
</dbReference>
<dbReference type="PRINTS" id="PR00132">
    <property type="entry name" value="GLHYDRLASE2"/>
</dbReference>
<reference evidence="9 10" key="1">
    <citation type="submission" date="2023-07" db="EMBL/GenBank/DDBJ databases">
        <title>Sorghum-associated microbial communities from plants grown in Nebraska, USA.</title>
        <authorList>
            <person name="Schachtman D."/>
        </authorList>
    </citation>
    <scope>NUCLEOTIDE SEQUENCE [LARGE SCALE GENOMIC DNA]</scope>
    <source>
        <strain evidence="9 10">DS2154</strain>
    </source>
</reference>
<keyword evidence="2 9" id="KW-0378">Hydrolase</keyword>
<dbReference type="InterPro" id="IPR008979">
    <property type="entry name" value="Galactose-bd-like_sf"/>
</dbReference>
<dbReference type="Pfam" id="PF02836">
    <property type="entry name" value="Glyco_hydro_2_C"/>
    <property type="match status" value="1"/>
</dbReference>
<dbReference type="Pfam" id="PF00703">
    <property type="entry name" value="Glyco_hydro_2"/>
    <property type="match status" value="1"/>
</dbReference>
<dbReference type="InterPro" id="IPR051913">
    <property type="entry name" value="GH2_Domain-Containing"/>
</dbReference>
<evidence type="ECO:0000259" key="8">
    <source>
        <dbReference type="Pfam" id="PF22666"/>
    </source>
</evidence>
<dbReference type="InterPro" id="IPR040605">
    <property type="entry name" value="Glyco_hydro2_dom5"/>
</dbReference>
<dbReference type="SUPFAM" id="SSF51445">
    <property type="entry name" value="(Trans)glycosidases"/>
    <property type="match status" value="1"/>
</dbReference>
<dbReference type="Gene3D" id="2.60.120.260">
    <property type="entry name" value="Galactose-binding domain-like"/>
    <property type="match status" value="1"/>
</dbReference>
<dbReference type="InterPro" id="IPR006102">
    <property type="entry name" value="Ig-like_GH2"/>
</dbReference>
<dbReference type="PROSITE" id="PS51318">
    <property type="entry name" value="TAT"/>
    <property type="match status" value="1"/>
</dbReference>
<keyword evidence="3 9" id="KW-0326">Glycosidase</keyword>
<dbReference type="InterPro" id="IPR006103">
    <property type="entry name" value="Glyco_hydro_2_cat"/>
</dbReference>
<dbReference type="SUPFAM" id="SSF49303">
    <property type="entry name" value="beta-Galactosidase/glucuronidase domain"/>
    <property type="match status" value="1"/>
</dbReference>
<evidence type="ECO:0000256" key="3">
    <source>
        <dbReference type="ARBA" id="ARBA00023295"/>
    </source>
</evidence>
<feature type="domain" description="DUF4982" evidence="6">
    <location>
        <begin position="638"/>
        <end position="694"/>
    </location>
</feature>
<protein>
    <submittedName>
        <fullName evidence="9">Beta-galactosidase</fullName>
        <ecNumber evidence="9">3.2.1.23</ecNumber>
    </submittedName>
</protein>
<comment type="similarity">
    <text evidence="1">Belongs to the glycosyl hydrolase 2 family.</text>
</comment>
<accession>A0ABU1N1L9</accession>
<evidence type="ECO:0000259" key="6">
    <source>
        <dbReference type="Pfam" id="PF16355"/>
    </source>
</evidence>
<dbReference type="InterPro" id="IPR048230">
    <property type="entry name" value="GalA-like"/>
</dbReference>
<feature type="domain" description="Glycoside hydrolase family 2" evidence="7">
    <location>
        <begin position="708"/>
        <end position="810"/>
    </location>
</feature>
<feature type="domain" description="Glycoside hydrolase family 2 immunoglobulin-like beta-sandwich" evidence="4">
    <location>
        <begin position="223"/>
        <end position="334"/>
    </location>
</feature>
<evidence type="ECO:0000256" key="2">
    <source>
        <dbReference type="ARBA" id="ARBA00022801"/>
    </source>
</evidence>
<dbReference type="NCBIfam" id="NF041462">
    <property type="entry name" value="GalA"/>
    <property type="match status" value="1"/>
</dbReference>
<dbReference type="Proteomes" id="UP001262754">
    <property type="component" value="Unassembled WGS sequence"/>
</dbReference>
<dbReference type="EMBL" id="JAVDRL010000008">
    <property type="protein sequence ID" value="MDR6532228.1"/>
    <property type="molecule type" value="Genomic_DNA"/>
</dbReference>